<evidence type="ECO:0000313" key="15">
    <source>
        <dbReference type="EMBL" id="GIP16811.1"/>
    </source>
</evidence>
<keyword evidence="12" id="KW-1133">Transmembrane helix</keyword>
<evidence type="ECO:0000256" key="7">
    <source>
        <dbReference type="ARBA" id="ARBA00022741"/>
    </source>
</evidence>
<dbReference type="Pfam" id="PF00672">
    <property type="entry name" value="HAMP"/>
    <property type="match status" value="1"/>
</dbReference>
<dbReference type="SUPFAM" id="SSF158472">
    <property type="entry name" value="HAMP domain-like"/>
    <property type="match status" value="1"/>
</dbReference>
<dbReference type="AlphaFoldDB" id="A0A919YT42"/>
<evidence type="ECO:0000256" key="8">
    <source>
        <dbReference type="ARBA" id="ARBA00022777"/>
    </source>
</evidence>
<evidence type="ECO:0000256" key="9">
    <source>
        <dbReference type="ARBA" id="ARBA00022840"/>
    </source>
</evidence>
<dbReference type="SMART" id="SM00304">
    <property type="entry name" value="HAMP"/>
    <property type="match status" value="1"/>
</dbReference>
<dbReference type="PANTHER" id="PTHR34220">
    <property type="entry name" value="SENSOR HISTIDINE KINASE YPDA"/>
    <property type="match status" value="1"/>
</dbReference>
<evidence type="ECO:0000256" key="11">
    <source>
        <dbReference type="ARBA" id="ARBA00023136"/>
    </source>
</evidence>
<dbReference type="Gene3D" id="3.30.450.20">
    <property type="entry name" value="PAS domain"/>
    <property type="match status" value="1"/>
</dbReference>
<feature type="transmembrane region" description="Helical" evidence="12">
    <location>
        <begin position="21"/>
        <end position="40"/>
    </location>
</feature>
<sequence>MLYLIRKIFSLLDNVRLKKKLFISYIVVAFVPIVIVGVYLTEQFRNHVLEQATEQSYNNVERIKTQLEDVVQRPIDISGVLMSDTDLSKITNTQFASTYEVVEAYQNYRSFRDYINLYSEIYNIRFYMDNPTLLNNWEFIQITKDISTSAWYNYTDQSGLIYWGYIPDETKKNESFVSLVRKVEFPLYRSKGVLVMNINPAALQNIVRQETFDTYIIDSSNIIVAAKNQQFVGKQLSELDFSVGRSDWEIGQYEIEVDGHPSRIIVEELKPQYSQNGFKIMSIFTIDSIVEGAERISVQGLLIILASLLLSMVLIYATSSLLSKRILSLVKNIHKLGTGDLTVTSTIAGNDEVGLLSRQFNNMVSSIRELMDRVRDTENQRNQLELRQGEIKLKMMASQINPHFLFNALESIRMHAHIKGDKELASIVRMLGKLIRKNLEVGSGSVKIADEVEVIRYYLAIQQFRFGQERLDFELHVDEAALETKLPPLLIQPIVENAVVHGMDQVLEEGKVTIKISLEEDKLQVVIADNGTGMDEARMQQVIEMMNQQDEVEGTRIGLRNVHQRLISIFGDEAGLHIASKPGEGTTVSFSVHMGGQTDV</sequence>
<dbReference type="Pfam" id="PF02518">
    <property type="entry name" value="HATPase_c"/>
    <property type="match status" value="1"/>
</dbReference>
<dbReference type="EMBL" id="BOSE01000004">
    <property type="protein sequence ID" value="GIP16811.1"/>
    <property type="molecule type" value="Genomic_DNA"/>
</dbReference>
<comment type="subcellular location">
    <subcellularLocation>
        <location evidence="2">Cell membrane</location>
        <topology evidence="2">Multi-pass membrane protein</topology>
    </subcellularLocation>
</comment>
<dbReference type="InterPro" id="IPR010559">
    <property type="entry name" value="Sig_transdc_His_kin_internal"/>
</dbReference>
<evidence type="ECO:0000256" key="3">
    <source>
        <dbReference type="ARBA" id="ARBA00012438"/>
    </source>
</evidence>
<keyword evidence="11 12" id="KW-0472">Membrane</keyword>
<dbReference type="InterPro" id="IPR036890">
    <property type="entry name" value="HATPase_C_sf"/>
</dbReference>
<feature type="domain" description="Histidine kinase" evidence="13">
    <location>
        <begin position="490"/>
        <end position="596"/>
    </location>
</feature>
<dbReference type="Proteomes" id="UP000683139">
    <property type="component" value="Unassembled WGS sequence"/>
</dbReference>
<keyword evidence="7" id="KW-0547">Nucleotide-binding</keyword>
<dbReference type="PROSITE" id="PS50885">
    <property type="entry name" value="HAMP"/>
    <property type="match status" value="1"/>
</dbReference>
<dbReference type="InterPro" id="IPR005467">
    <property type="entry name" value="His_kinase_dom"/>
</dbReference>
<dbReference type="CDD" id="cd06225">
    <property type="entry name" value="HAMP"/>
    <property type="match status" value="1"/>
</dbReference>
<feature type="domain" description="HAMP" evidence="14">
    <location>
        <begin position="320"/>
        <end position="372"/>
    </location>
</feature>
<dbReference type="InterPro" id="IPR050640">
    <property type="entry name" value="Bact_2-comp_sensor_kinase"/>
</dbReference>
<keyword evidence="9" id="KW-0067">ATP-binding</keyword>
<dbReference type="InterPro" id="IPR003594">
    <property type="entry name" value="HATPase_dom"/>
</dbReference>
<dbReference type="SMART" id="SM00387">
    <property type="entry name" value="HATPase_c"/>
    <property type="match status" value="1"/>
</dbReference>
<dbReference type="PANTHER" id="PTHR34220:SF7">
    <property type="entry name" value="SENSOR HISTIDINE KINASE YPDA"/>
    <property type="match status" value="1"/>
</dbReference>
<evidence type="ECO:0000259" key="14">
    <source>
        <dbReference type="PROSITE" id="PS50885"/>
    </source>
</evidence>
<dbReference type="GO" id="GO:0000155">
    <property type="term" value="F:phosphorelay sensor kinase activity"/>
    <property type="evidence" value="ECO:0007669"/>
    <property type="project" value="InterPro"/>
</dbReference>
<dbReference type="Gene3D" id="3.30.565.10">
    <property type="entry name" value="Histidine kinase-like ATPase, C-terminal domain"/>
    <property type="match status" value="1"/>
</dbReference>
<evidence type="ECO:0000256" key="2">
    <source>
        <dbReference type="ARBA" id="ARBA00004651"/>
    </source>
</evidence>
<dbReference type="PROSITE" id="PS50109">
    <property type="entry name" value="HIS_KIN"/>
    <property type="match status" value="1"/>
</dbReference>
<keyword evidence="16" id="KW-1185">Reference proteome</keyword>
<evidence type="ECO:0000313" key="16">
    <source>
        <dbReference type="Proteomes" id="UP000683139"/>
    </source>
</evidence>
<dbReference type="InterPro" id="IPR003660">
    <property type="entry name" value="HAMP_dom"/>
</dbReference>
<evidence type="ECO:0000256" key="5">
    <source>
        <dbReference type="ARBA" id="ARBA00022553"/>
    </source>
</evidence>
<dbReference type="GO" id="GO:0005524">
    <property type="term" value="F:ATP binding"/>
    <property type="evidence" value="ECO:0007669"/>
    <property type="project" value="UniProtKB-KW"/>
</dbReference>
<organism evidence="15 16">
    <name type="scientific">Paenibacillus montaniterrae</name>
    <dbReference type="NCBI Taxonomy" id="429341"/>
    <lineage>
        <taxon>Bacteria</taxon>
        <taxon>Bacillati</taxon>
        <taxon>Bacillota</taxon>
        <taxon>Bacilli</taxon>
        <taxon>Bacillales</taxon>
        <taxon>Paenibacillaceae</taxon>
        <taxon>Paenibacillus</taxon>
    </lineage>
</organism>
<keyword evidence="6" id="KW-0808">Transferase</keyword>
<keyword evidence="5" id="KW-0597">Phosphoprotein</keyword>
<name>A0A919YT42_9BACL</name>
<evidence type="ECO:0000259" key="13">
    <source>
        <dbReference type="PROSITE" id="PS50109"/>
    </source>
</evidence>
<proteinExistence type="predicted"/>
<dbReference type="SUPFAM" id="SSF55874">
    <property type="entry name" value="ATPase domain of HSP90 chaperone/DNA topoisomerase II/histidine kinase"/>
    <property type="match status" value="1"/>
</dbReference>
<evidence type="ECO:0000256" key="12">
    <source>
        <dbReference type="SAM" id="Phobius"/>
    </source>
</evidence>
<keyword evidence="10" id="KW-0902">Two-component regulatory system</keyword>
<protein>
    <recommendedName>
        <fullName evidence="3">histidine kinase</fullName>
        <ecNumber evidence="3">2.7.13.3</ecNumber>
    </recommendedName>
</protein>
<comment type="caution">
    <text evidence="15">The sequence shown here is derived from an EMBL/GenBank/DDBJ whole genome shotgun (WGS) entry which is preliminary data.</text>
</comment>
<evidence type="ECO:0000256" key="4">
    <source>
        <dbReference type="ARBA" id="ARBA00022475"/>
    </source>
</evidence>
<dbReference type="Pfam" id="PF06580">
    <property type="entry name" value="His_kinase"/>
    <property type="match status" value="1"/>
</dbReference>
<comment type="catalytic activity">
    <reaction evidence="1">
        <text>ATP + protein L-histidine = ADP + protein N-phospho-L-histidine.</text>
        <dbReference type="EC" id="2.7.13.3"/>
    </reaction>
</comment>
<evidence type="ECO:0000256" key="1">
    <source>
        <dbReference type="ARBA" id="ARBA00000085"/>
    </source>
</evidence>
<evidence type="ECO:0000256" key="10">
    <source>
        <dbReference type="ARBA" id="ARBA00023012"/>
    </source>
</evidence>
<accession>A0A919YT42</accession>
<evidence type="ECO:0000256" key="6">
    <source>
        <dbReference type="ARBA" id="ARBA00022679"/>
    </source>
</evidence>
<gene>
    <name evidence="15" type="ORF">J40TS1_24530</name>
</gene>
<keyword evidence="4" id="KW-1003">Cell membrane</keyword>
<keyword evidence="12" id="KW-0812">Transmembrane</keyword>
<keyword evidence="8 15" id="KW-0418">Kinase</keyword>
<dbReference type="GO" id="GO:0005886">
    <property type="term" value="C:plasma membrane"/>
    <property type="evidence" value="ECO:0007669"/>
    <property type="project" value="UniProtKB-SubCell"/>
</dbReference>
<reference evidence="15" key="1">
    <citation type="submission" date="2021-03" db="EMBL/GenBank/DDBJ databases">
        <title>Antimicrobial resistance genes in bacteria isolated from Japanese honey, and their potential for conferring macrolide and lincosamide resistance in the American foulbrood pathogen Paenibacillus larvae.</title>
        <authorList>
            <person name="Okamoto M."/>
            <person name="Kumagai M."/>
            <person name="Kanamori H."/>
            <person name="Takamatsu D."/>
        </authorList>
    </citation>
    <scope>NUCLEOTIDE SEQUENCE</scope>
    <source>
        <strain evidence="15">J40TS1</strain>
    </source>
</reference>
<dbReference type="EC" id="2.7.13.3" evidence="3"/>
<dbReference type="Gene3D" id="1.10.8.500">
    <property type="entry name" value="HAMP domain in histidine kinase"/>
    <property type="match status" value="1"/>
</dbReference>